<evidence type="ECO:0000256" key="4">
    <source>
        <dbReference type="ARBA" id="ARBA00023136"/>
    </source>
</evidence>
<comment type="caution">
    <text evidence="7">The sequence shown here is derived from an EMBL/GenBank/DDBJ whole genome shotgun (WGS) entry which is preliminary data.</text>
</comment>
<evidence type="ECO:0000256" key="1">
    <source>
        <dbReference type="ARBA" id="ARBA00004141"/>
    </source>
</evidence>
<feature type="transmembrane region" description="Helical" evidence="5">
    <location>
        <begin position="290"/>
        <end position="311"/>
    </location>
</feature>
<evidence type="ECO:0000313" key="7">
    <source>
        <dbReference type="EMBL" id="KAK3053887.1"/>
    </source>
</evidence>
<feature type="transmembrane region" description="Helical" evidence="5">
    <location>
        <begin position="188"/>
        <end position="213"/>
    </location>
</feature>
<dbReference type="PROSITE" id="PS50850">
    <property type="entry name" value="MFS"/>
    <property type="match status" value="1"/>
</dbReference>
<feature type="transmembrane region" description="Helical" evidence="5">
    <location>
        <begin position="155"/>
        <end position="176"/>
    </location>
</feature>
<dbReference type="AlphaFoldDB" id="A0AAJ0DHC4"/>
<evidence type="ECO:0000259" key="6">
    <source>
        <dbReference type="PROSITE" id="PS50850"/>
    </source>
</evidence>
<dbReference type="SUPFAM" id="SSF103473">
    <property type="entry name" value="MFS general substrate transporter"/>
    <property type="match status" value="1"/>
</dbReference>
<keyword evidence="2 5" id="KW-0812">Transmembrane</keyword>
<feature type="transmembrane region" description="Helical" evidence="5">
    <location>
        <begin position="62"/>
        <end position="87"/>
    </location>
</feature>
<feature type="transmembrane region" description="Helical" evidence="5">
    <location>
        <begin position="460"/>
        <end position="488"/>
    </location>
</feature>
<dbReference type="PANTHER" id="PTHR42718">
    <property type="entry name" value="MAJOR FACILITATOR SUPERFAMILY MULTIDRUG TRANSPORTER MFSC"/>
    <property type="match status" value="1"/>
</dbReference>
<dbReference type="GO" id="GO:0022857">
    <property type="term" value="F:transmembrane transporter activity"/>
    <property type="evidence" value="ECO:0007669"/>
    <property type="project" value="InterPro"/>
</dbReference>
<feature type="transmembrane region" description="Helical" evidence="5">
    <location>
        <begin position="99"/>
        <end position="118"/>
    </location>
</feature>
<dbReference type="EMBL" id="JAWDJX010000014">
    <property type="protein sequence ID" value="KAK3053887.1"/>
    <property type="molecule type" value="Genomic_DNA"/>
</dbReference>
<feature type="transmembrane region" description="Helical" evidence="5">
    <location>
        <begin position="219"/>
        <end position="239"/>
    </location>
</feature>
<keyword evidence="4 5" id="KW-0472">Membrane</keyword>
<reference evidence="7" key="1">
    <citation type="submission" date="2023-04" db="EMBL/GenBank/DDBJ databases">
        <title>Black Yeasts Isolated from many extreme environments.</title>
        <authorList>
            <person name="Coleine C."/>
            <person name="Stajich J.E."/>
            <person name="Selbmann L."/>
        </authorList>
    </citation>
    <scope>NUCLEOTIDE SEQUENCE</scope>
    <source>
        <strain evidence="7">CCFEE 5312</strain>
    </source>
</reference>
<evidence type="ECO:0000256" key="2">
    <source>
        <dbReference type="ARBA" id="ARBA00022692"/>
    </source>
</evidence>
<dbReference type="Proteomes" id="UP001271007">
    <property type="component" value="Unassembled WGS sequence"/>
</dbReference>
<gene>
    <name evidence="7" type="ORF">LTR09_005167</name>
</gene>
<dbReference type="InterPro" id="IPR020846">
    <property type="entry name" value="MFS_dom"/>
</dbReference>
<proteinExistence type="predicted"/>
<dbReference type="Gene3D" id="1.20.1250.20">
    <property type="entry name" value="MFS general substrate transporter like domains"/>
    <property type="match status" value="2"/>
</dbReference>
<dbReference type="Pfam" id="PF07690">
    <property type="entry name" value="MFS_1"/>
    <property type="match status" value="1"/>
</dbReference>
<feature type="transmembrane region" description="Helical" evidence="5">
    <location>
        <begin position="508"/>
        <end position="528"/>
    </location>
</feature>
<feature type="transmembrane region" description="Helical" evidence="5">
    <location>
        <begin position="332"/>
        <end position="358"/>
    </location>
</feature>
<organism evidence="7 8">
    <name type="scientific">Extremus antarcticus</name>
    <dbReference type="NCBI Taxonomy" id="702011"/>
    <lineage>
        <taxon>Eukaryota</taxon>
        <taxon>Fungi</taxon>
        <taxon>Dikarya</taxon>
        <taxon>Ascomycota</taxon>
        <taxon>Pezizomycotina</taxon>
        <taxon>Dothideomycetes</taxon>
        <taxon>Dothideomycetidae</taxon>
        <taxon>Mycosphaerellales</taxon>
        <taxon>Extremaceae</taxon>
        <taxon>Extremus</taxon>
    </lineage>
</organism>
<dbReference type="InterPro" id="IPR036259">
    <property type="entry name" value="MFS_trans_sf"/>
</dbReference>
<feature type="transmembrane region" description="Helical" evidence="5">
    <location>
        <begin position="259"/>
        <end position="278"/>
    </location>
</feature>
<evidence type="ECO:0000256" key="5">
    <source>
        <dbReference type="SAM" id="Phobius"/>
    </source>
</evidence>
<evidence type="ECO:0000313" key="8">
    <source>
        <dbReference type="Proteomes" id="UP001271007"/>
    </source>
</evidence>
<dbReference type="PANTHER" id="PTHR42718:SF27">
    <property type="entry name" value="TRANSPORTER, PUTATIVE-RELATED"/>
    <property type="match status" value="1"/>
</dbReference>
<keyword evidence="8" id="KW-1185">Reference proteome</keyword>
<protein>
    <recommendedName>
        <fullName evidence="6">Major facilitator superfamily (MFS) profile domain-containing protein</fullName>
    </recommendedName>
</protein>
<evidence type="ECO:0000256" key="3">
    <source>
        <dbReference type="ARBA" id="ARBA00022989"/>
    </source>
</evidence>
<feature type="transmembrane region" description="Helical" evidence="5">
    <location>
        <begin position="130"/>
        <end position="149"/>
    </location>
</feature>
<comment type="subcellular location">
    <subcellularLocation>
        <location evidence="1">Membrane</location>
        <topology evidence="1">Multi-pass membrane protein</topology>
    </subcellularLocation>
</comment>
<keyword evidence="3 5" id="KW-1133">Transmembrane helix</keyword>
<name>A0AAJ0DHC4_9PEZI</name>
<dbReference type="InterPro" id="IPR011701">
    <property type="entry name" value="MFS"/>
</dbReference>
<dbReference type="GO" id="GO:0016020">
    <property type="term" value="C:membrane"/>
    <property type="evidence" value="ECO:0007669"/>
    <property type="project" value="UniProtKB-SubCell"/>
</dbReference>
<feature type="transmembrane region" description="Helical" evidence="5">
    <location>
        <begin position="423"/>
        <end position="448"/>
    </location>
</feature>
<sequence>MATQTSTEIAAVELDLMRSISKTSHLTPAVHATRTSTDSHHSRASINDAELSNLILPYGRSIIVIIQLAGINFLTSFASGLITVALPTMAASLPLDSSLLVWPAAAFYLTSGTCMLVAGSFADVLGPRSVNLAGCFLIAVFTLACGFAQTGVQLIMFRAMQGIASALTFPSSISIVSRSLESGKRRNIGFASLGLAMPLGFSFGLVLGGVFVSGLGWRYGFYIGGAASFLLFPIGLWALPTIPHSNGQTSVRVRLAKDVDWIGASIASTSLALLSYVLTTLSDNVDNIKTASNVALLIVSVGLIPAFVFWVSRQEKRGRPALIPNSIWKKGAFATICVLVLLSNAVANCMELFCSLFFQEVQGLSALQASIRILPSMVVGIALNFLTGTFVSRVEAKYVVFVSSALCAGAPLLMAVIKPQWPYWYDAFFAQLLAPLSVDMMFTVGLLVVSESFPQQTQALAGAVFNTVAQLGTSVGLATTSVISSTVTRDSDFRSKESPAALMEGYRATFWALFAWMVAACIVGGFGLRKLGKVGEKRD</sequence>
<feature type="transmembrane region" description="Helical" evidence="5">
    <location>
        <begin position="364"/>
        <end position="386"/>
    </location>
</feature>
<feature type="domain" description="Major facilitator superfamily (MFS) profile" evidence="6">
    <location>
        <begin position="64"/>
        <end position="532"/>
    </location>
</feature>
<feature type="transmembrane region" description="Helical" evidence="5">
    <location>
        <begin position="398"/>
        <end position="417"/>
    </location>
</feature>
<accession>A0AAJ0DHC4</accession>